<name>A0AAN7B9Y8_9PEZI</name>
<keyword evidence="5" id="KW-1185">Reference proteome</keyword>
<dbReference type="Pfam" id="PF00172">
    <property type="entry name" value="Zn_clus"/>
    <property type="match status" value="1"/>
</dbReference>
<dbReference type="PROSITE" id="PS00463">
    <property type="entry name" value="ZN2_CY6_FUNGAL_1"/>
    <property type="match status" value="1"/>
</dbReference>
<proteinExistence type="predicted"/>
<dbReference type="SUPFAM" id="SSF57701">
    <property type="entry name" value="Zn2/Cys6 DNA-binding domain"/>
    <property type="match status" value="1"/>
</dbReference>
<dbReference type="GO" id="GO:0008270">
    <property type="term" value="F:zinc ion binding"/>
    <property type="evidence" value="ECO:0007669"/>
    <property type="project" value="InterPro"/>
</dbReference>
<dbReference type="EMBL" id="MU858070">
    <property type="protein sequence ID" value="KAK4216233.1"/>
    <property type="molecule type" value="Genomic_DNA"/>
</dbReference>
<dbReference type="GO" id="GO:0001228">
    <property type="term" value="F:DNA-binding transcription activator activity, RNA polymerase II-specific"/>
    <property type="evidence" value="ECO:0007669"/>
    <property type="project" value="TreeGrafter"/>
</dbReference>
<keyword evidence="1" id="KW-0539">Nucleus</keyword>
<feature type="compositionally biased region" description="Low complexity" evidence="2">
    <location>
        <begin position="394"/>
        <end position="403"/>
    </location>
</feature>
<dbReference type="PROSITE" id="PS50048">
    <property type="entry name" value="ZN2_CY6_FUNGAL_2"/>
    <property type="match status" value="1"/>
</dbReference>
<dbReference type="CDD" id="cd00067">
    <property type="entry name" value="GAL4"/>
    <property type="match status" value="1"/>
</dbReference>
<protein>
    <submittedName>
        <fullName evidence="4">C6 zinc finger protein</fullName>
    </submittedName>
</protein>
<comment type="caution">
    <text evidence="4">The sequence shown here is derived from an EMBL/GenBank/DDBJ whole genome shotgun (WGS) entry which is preliminary data.</text>
</comment>
<evidence type="ECO:0000313" key="4">
    <source>
        <dbReference type="EMBL" id="KAK4216233.1"/>
    </source>
</evidence>
<dbReference type="AlphaFoldDB" id="A0AAN7B9Y8"/>
<dbReference type="InterPro" id="IPR053157">
    <property type="entry name" value="Sterol_Uptake_Regulator"/>
</dbReference>
<organism evidence="4 5">
    <name type="scientific">Rhypophila decipiens</name>
    <dbReference type="NCBI Taxonomy" id="261697"/>
    <lineage>
        <taxon>Eukaryota</taxon>
        <taxon>Fungi</taxon>
        <taxon>Dikarya</taxon>
        <taxon>Ascomycota</taxon>
        <taxon>Pezizomycotina</taxon>
        <taxon>Sordariomycetes</taxon>
        <taxon>Sordariomycetidae</taxon>
        <taxon>Sordariales</taxon>
        <taxon>Naviculisporaceae</taxon>
        <taxon>Rhypophila</taxon>
    </lineage>
</organism>
<accession>A0AAN7B9Y8</accession>
<evidence type="ECO:0000313" key="5">
    <source>
        <dbReference type="Proteomes" id="UP001301769"/>
    </source>
</evidence>
<dbReference type="PANTHER" id="PTHR47784">
    <property type="entry name" value="STEROL UPTAKE CONTROL PROTEIN 2"/>
    <property type="match status" value="1"/>
</dbReference>
<dbReference type="PANTHER" id="PTHR47784:SF7">
    <property type="entry name" value="ZN(II)2CYS6 TRANSCRIPTION FACTOR (EUROFUNG)"/>
    <property type="match status" value="1"/>
</dbReference>
<feature type="domain" description="Zn(2)-C6 fungal-type" evidence="3">
    <location>
        <begin position="56"/>
        <end position="86"/>
    </location>
</feature>
<sequence length="467" mass="52877">MYTSEVLARGRDLARAGLRLQSPPSTASPLGTTAAAVLSSRQQRMERKGHTKSRRGCFNCKRRRIKCQETRPACGHCIKTGLNCEYPVVPQVVHQPQHQIPIFSLQDMRLFQHFLLQCYPHYPIGSENIWTHEIPCLSQKYEYLMHAILGFAASELLNTDPSLIESAMTHRLKAIRAIKKTLNAAAASSAIINHNDKDKTFEEGNALMATCFALTFQSVWLDDGMTEYMTFIRGIVIVGYQMYMRGSKFLFGAHLGDKQTEALEPFMKQVPLINKSWAEGAVRAIEGLRELPTPPPPPPTNSHLLTPEQKYHELILDMANKCLVSSWEAYKALTAHYAWWMMLPHDQFERLMDPSNQVALLLATHWIALKQVMAPITEVEKRGFAKVPDSWKDSSSSSSSHSSAGQGKEKKAEEDKHDMDVGIIRWLRFLNKSVGREYARYNQWPGWVEEELVKDLGVFGRGSVKCC</sequence>
<dbReference type="PRINTS" id="PR00755">
    <property type="entry name" value="AFLATOXINBRP"/>
</dbReference>
<reference evidence="4" key="2">
    <citation type="submission" date="2023-05" db="EMBL/GenBank/DDBJ databases">
        <authorList>
            <consortium name="Lawrence Berkeley National Laboratory"/>
            <person name="Steindorff A."/>
            <person name="Hensen N."/>
            <person name="Bonometti L."/>
            <person name="Westerberg I."/>
            <person name="Brannstrom I.O."/>
            <person name="Guillou S."/>
            <person name="Cros-Aarteil S."/>
            <person name="Calhoun S."/>
            <person name="Haridas S."/>
            <person name="Kuo A."/>
            <person name="Mondo S."/>
            <person name="Pangilinan J."/>
            <person name="Riley R."/>
            <person name="Labutti K."/>
            <person name="Andreopoulos B."/>
            <person name="Lipzen A."/>
            <person name="Chen C."/>
            <person name="Yanf M."/>
            <person name="Daum C."/>
            <person name="Ng V."/>
            <person name="Clum A."/>
            <person name="Ohm R."/>
            <person name="Martin F."/>
            <person name="Silar P."/>
            <person name="Natvig D."/>
            <person name="Lalanne C."/>
            <person name="Gautier V."/>
            <person name="Ament-Velasquez S.L."/>
            <person name="Kruys A."/>
            <person name="Hutchinson M.I."/>
            <person name="Powell A.J."/>
            <person name="Barry K."/>
            <person name="Miller A.N."/>
            <person name="Grigoriev I.V."/>
            <person name="Debuchy R."/>
            <person name="Gladieux P."/>
            <person name="Thoren M.H."/>
            <person name="Johannesson H."/>
        </authorList>
    </citation>
    <scope>NUCLEOTIDE SEQUENCE</scope>
    <source>
        <strain evidence="4">PSN293</strain>
    </source>
</reference>
<evidence type="ECO:0000256" key="1">
    <source>
        <dbReference type="ARBA" id="ARBA00023242"/>
    </source>
</evidence>
<evidence type="ECO:0000259" key="3">
    <source>
        <dbReference type="PROSITE" id="PS50048"/>
    </source>
</evidence>
<dbReference type="InterPro" id="IPR036864">
    <property type="entry name" value="Zn2-C6_fun-type_DNA-bd_sf"/>
</dbReference>
<dbReference type="Proteomes" id="UP001301769">
    <property type="component" value="Unassembled WGS sequence"/>
</dbReference>
<feature type="region of interest" description="Disordered" evidence="2">
    <location>
        <begin position="388"/>
        <end position="415"/>
    </location>
</feature>
<gene>
    <name evidence="4" type="ORF">QBC37DRAFT_279759</name>
</gene>
<dbReference type="InterPro" id="IPR001138">
    <property type="entry name" value="Zn2Cys6_DnaBD"/>
</dbReference>
<dbReference type="Gene3D" id="4.10.240.10">
    <property type="entry name" value="Zn(2)-C6 fungal-type DNA-binding domain"/>
    <property type="match status" value="1"/>
</dbReference>
<reference evidence="4" key="1">
    <citation type="journal article" date="2023" name="Mol. Phylogenet. Evol.">
        <title>Genome-scale phylogeny and comparative genomics of the fungal order Sordariales.</title>
        <authorList>
            <person name="Hensen N."/>
            <person name="Bonometti L."/>
            <person name="Westerberg I."/>
            <person name="Brannstrom I.O."/>
            <person name="Guillou S."/>
            <person name="Cros-Aarteil S."/>
            <person name="Calhoun S."/>
            <person name="Haridas S."/>
            <person name="Kuo A."/>
            <person name="Mondo S."/>
            <person name="Pangilinan J."/>
            <person name="Riley R."/>
            <person name="LaButti K."/>
            <person name="Andreopoulos B."/>
            <person name="Lipzen A."/>
            <person name="Chen C."/>
            <person name="Yan M."/>
            <person name="Daum C."/>
            <person name="Ng V."/>
            <person name="Clum A."/>
            <person name="Steindorff A."/>
            <person name="Ohm R.A."/>
            <person name="Martin F."/>
            <person name="Silar P."/>
            <person name="Natvig D.O."/>
            <person name="Lalanne C."/>
            <person name="Gautier V."/>
            <person name="Ament-Velasquez S.L."/>
            <person name="Kruys A."/>
            <person name="Hutchinson M.I."/>
            <person name="Powell A.J."/>
            <person name="Barry K."/>
            <person name="Miller A.N."/>
            <person name="Grigoriev I.V."/>
            <person name="Debuchy R."/>
            <person name="Gladieux P."/>
            <person name="Hiltunen Thoren M."/>
            <person name="Johannesson H."/>
        </authorList>
    </citation>
    <scope>NUCLEOTIDE SEQUENCE</scope>
    <source>
        <strain evidence="4">PSN293</strain>
    </source>
</reference>
<dbReference type="SMART" id="SM00066">
    <property type="entry name" value="GAL4"/>
    <property type="match status" value="1"/>
</dbReference>
<evidence type="ECO:0000256" key="2">
    <source>
        <dbReference type="SAM" id="MobiDB-lite"/>
    </source>
</evidence>